<evidence type="ECO:0000313" key="2">
    <source>
        <dbReference type="EMBL" id="WWC88546.1"/>
    </source>
</evidence>
<proteinExistence type="predicted"/>
<protein>
    <submittedName>
        <fullName evidence="2">Uncharacterized protein</fullName>
    </submittedName>
</protein>
<dbReference type="EMBL" id="CP144101">
    <property type="protein sequence ID" value="WWC88546.1"/>
    <property type="molecule type" value="Genomic_DNA"/>
</dbReference>
<evidence type="ECO:0000256" key="1">
    <source>
        <dbReference type="SAM" id="MobiDB-lite"/>
    </source>
</evidence>
<evidence type="ECO:0000313" key="3">
    <source>
        <dbReference type="Proteomes" id="UP001355207"/>
    </source>
</evidence>
<keyword evidence="3" id="KW-1185">Reference proteome</keyword>
<accession>A0AAX4JSY1</accession>
<dbReference type="AlphaFoldDB" id="A0AAX4JSY1"/>
<gene>
    <name evidence="2" type="ORF">L201_003457</name>
</gene>
<dbReference type="RefSeq" id="XP_066075309.1">
    <property type="nucleotide sequence ID" value="XM_066219212.1"/>
</dbReference>
<dbReference type="Proteomes" id="UP001355207">
    <property type="component" value="Chromosome 4"/>
</dbReference>
<dbReference type="GeneID" id="91094127"/>
<organism evidence="2 3">
    <name type="scientific">Kwoniella dendrophila CBS 6074</name>
    <dbReference type="NCBI Taxonomy" id="1295534"/>
    <lineage>
        <taxon>Eukaryota</taxon>
        <taxon>Fungi</taxon>
        <taxon>Dikarya</taxon>
        <taxon>Basidiomycota</taxon>
        <taxon>Agaricomycotina</taxon>
        <taxon>Tremellomycetes</taxon>
        <taxon>Tremellales</taxon>
        <taxon>Cryptococcaceae</taxon>
        <taxon>Kwoniella</taxon>
    </lineage>
</organism>
<sequence length="263" mass="29896">MSENETRYTFHPQFEPRLDSRSISQNGVCLSNLLNTPSLAKWQFGTSNWPKRLIVKGRIHEKKFHTTTGEGIYKKKFFQGSYKGEPLNGNFKKYSNGSPTQSNQSNHKGFEQINGFDNDDDDNDQDINTVYSCHVDVEVEANLSGFDSTELPNGEAKLIYYPKEYENEDKDSLQIRKILETSTFTRERKLYPVTPYSKVLSENGKDDNNNDDTLKTSCEYTTTSSNDPVYFTYPDGTLKLKGGSQSDVSFSMAFSEHVSKANT</sequence>
<feature type="compositionally biased region" description="Polar residues" evidence="1">
    <location>
        <begin position="95"/>
        <end position="107"/>
    </location>
</feature>
<reference evidence="2 3" key="1">
    <citation type="submission" date="2024-01" db="EMBL/GenBank/DDBJ databases">
        <title>Comparative genomics of Cryptococcus and Kwoniella reveals pathogenesis evolution and contrasting modes of karyotype evolution via chromosome fusion or intercentromeric recombination.</title>
        <authorList>
            <person name="Coelho M.A."/>
            <person name="David-Palma M."/>
            <person name="Shea T."/>
            <person name="Bowers K."/>
            <person name="McGinley-Smith S."/>
            <person name="Mohammad A.W."/>
            <person name="Gnirke A."/>
            <person name="Yurkov A.M."/>
            <person name="Nowrousian M."/>
            <person name="Sun S."/>
            <person name="Cuomo C.A."/>
            <person name="Heitman J."/>
        </authorList>
    </citation>
    <scope>NUCLEOTIDE SEQUENCE [LARGE SCALE GENOMIC DNA]</scope>
    <source>
        <strain evidence="2 3">CBS 6074</strain>
    </source>
</reference>
<name>A0AAX4JSY1_9TREE</name>
<feature type="region of interest" description="Disordered" evidence="1">
    <location>
        <begin position="95"/>
        <end position="122"/>
    </location>
</feature>